<dbReference type="AlphaFoldDB" id="A0A4P9CCG2"/>
<organism evidence="2 3">
    <name type="scientific">Eubacterium maltosivorans</name>
    <dbReference type="NCBI Taxonomy" id="2041044"/>
    <lineage>
        <taxon>Bacteria</taxon>
        <taxon>Bacillati</taxon>
        <taxon>Bacillota</taxon>
        <taxon>Clostridia</taxon>
        <taxon>Eubacteriales</taxon>
        <taxon>Eubacteriaceae</taxon>
        <taxon>Eubacterium</taxon>
    </lineage>
</organism>
<protein>
    <recommendedName>
        <fullName evidence="1">DUF8180 domain-containing protein</fullName>
    </recommendedName>
</protein>
<keyword evidence="3" id="KW-1185">Reference proteome</keyword>
<dbReference type="EMBL" id="CP029487">
    <property type="protein sequence ID" value="QCT73263.1"/>
    <property type="molecule type" value="Genomic_DNA"/>
</dbReference>
<dbReference type="Proteomes" id="UP000218387">
    <property type="component" value="Chromosome"/>
</dbReference>
<evidence type="ECO:0000259" key="1">
    <source>
        <dbReference type="Pfam" id="PF26551"/>
    </source>
</evidence>
<dbReference type="KEGG" id="emt:CPZ25_018735"/>
<accession>A0A4P9CCG2</accession>
<evidence type="ECO:0000313" key="3">
    <source>
        <dbReference type="Proteomes" id="UP000218387"/>
    </source>
</evidence>
<dbReference type="Pfam" id="PF26551">
    <property type="entry name" value="DUF8180"/>
    <property type="match status" value="1"/>
</dbReference>
<feature type="domain" description="DUF8180" evidence="1">
    <location>
        <begin position="13"/>
        <end position="68"/>
    </location>
</feature>
<sequence>MEKLSEKDAEVFQVLLVHWINHNGEHVEGYREWSEKMAGVRPEVAGEIDKAIDYMQKAARKLMEAKIKFQES</sequence>
<reference evidence="2 3" key="1">
    <citation type="submission" date="2018-05" db="EMBL/GenBank/DDBJ databases">
        <title>Genome comparison of Eubacterium sp.</title>
        <authorList>
            <person name="Feng Y."/>
            <person name="Sanchez-Andrea I."/>
            <person name="Stams A.J.M."/>
            <person name="De Vos W.M."/>
        </authorList>
    </citation>
    <scope>NUCLEOTIDE SEQUENCE [LARGE SCALE GENOMIC DNA]</scope>
    <source>
        <strain evidence="2 3">YI</strain>
    </source>
</reference>
<gene>
    <name evidence="2" type="ORF">CPZ25_018735</name>
</gene>
<name>A0A4P9CCG2_EUBML</name>
<dbReference type="RefSeq" id="WP_058695440.1">
    <property type="nucleotide sequence ID" value="NZ_CABJDW020000002.1"/>
</dbReference>
<dbReference type="InterPro" id="IPR058493">
    <property type="entry name" value="DUF8180"/>
</dbReference>
<evidence type="ECO:0000313" key="2">
    <source>
        <dbReference type="EMBL" id="QCT73263.1"/>
    </source>
</evidence>
<proteinExistence type="predicted"/>